<keyword evidence="5" id="KW-1185">Reference proteome</keyword>
<reference evidence="4 5" key="1">
    <citation type="submission" date="2020-02" db="EMBL/GenBank/DDBJ databases">
        <authorList>
            <person name="Hogendoorn C."/>
        </authorList>
    </citation>
    <scope>NUCLEOTIDE SEQUENCE [LARGE SCALE GENOMIC DNA]</scope>
    <source>
        <strain evidence="4">METHB21</strain>
    </source>
</reference>
<dbReference type="SUPFAM" id="SSF49879">
    <property type="entry name" value="SMAD/FHA domain"/>
    <property type="match status" value="1"/>
</dbReference>
<feature type="domain" description="FHA" evidence="3">
    <location>
        <begin position="50"/>
        <end position="99"/>
    </location>
</feature>
<dbReference type="Pfam" id="PF01464">
    <property type="entry name" value="SLT"/>
    <property type="match status" value="1"/>
</dbReference>
<protein>
    <submittedName>
        <fullName evidence="4">FHA domain-containing protein</fullName>
    </submittedName>
</protein>
<dbReference type="SMART" id="SM00240">
    <property type="entry name" value="FHA"/>
    <property type="match status" value="1"/>
</dbReference>
<comment type="caution">
    <text evidence="4">The sequence shown here is derived from an EMBL/GenBank/DDBJ whole genome shotgun (WGS) entry which is preliminary data.</text>
</comment>
<feature type="transmembrane region" description="Helical" evidence="2">
    <location>
        <begin position="199"/>
        <end position="216"/>
    </location>
</feature>
<evidence type="ECO:0000313" key="5">
    <source>
        <dbReference type="Proteomes" id="UP000494216"/>
    </source>
</evidence>
<dbReference type="AlphaFoldDB" id="A0A8S0WMD0"/>
<name>A0A8S0WMD0_9GAMM</name>
<keyword evidence="2" id="KW-0812">Transmembrane</keyword>
<keyword evidence="2" id="KW-1133">Transmembrane helix</keyword>
<dbReference type="InterPro" id="IPR000253">
    <property type="entry name" value="FHA_dom"/>
</dbReference>
<keyword evidence="1" id="KW-0175">Coiled coil</keyword>
<dbReference type="InterPro" id="IPR008258">
    <property type="entry name" value="Transglycosylase_SLT_dom_1"/>
</dbReference>
<dbReference type="Gene3D" id="1.10.530.10">
    <property type="match status" value="1"/>
</dbReference>
<gene>
    <name evidence="4" type="ORF">METHB2_120019</name>
</gene>
<dbReference type="InterPro" id="IPR023346">
    <property type="entry name" value="Lysozyme-like_dom_sf"/>
</dbReference>
<dbReference type="Pfam" id="PF00498">
    <property type="entry name" value="FHA"/>
    <property type="match status" value="1"/>
</dbReference>
<dbReference type="Gene3D" id="2.60.200.20">
    <property type="match status" value="1"/>
</dbReference>
<proteinExistence type="predicted"/>
<keyword evidence="2" id="KW-0472">Membrane</keyword>
<evidence type="ECO:0000313" key="4">
    <source>
        <dbReference type="EMBL" id="CAA9889660.1"/>
    </source>
</evidence>
<feature type="coiled-coil region" evidence="1">
    <location>
        <begin position="253"/>
        <end position="309"/>
    </location>
</feature>
<dbReference type="InterPro" id="IPR008984">
    <property type="entry name" value="SMAD_FHA_dom_sf"/>
</dbReference>
<sequence length="557" mass="64412">MQDDKTVFMELDLIKKELYSDSTRLMTGLRVSVMDASGKTTDEFFFKHGFTAGRSQDNDIVIQNNEVSRHHLEVKWEHEYWWIYDLNSANGIYIHNSRLEHKSKLDFPVLVSMGDSGISLKIQPTEQCTETGKLTKDVIELLPAKGVFNVNVRKDISREAIIARFLTKEEAEDAGDYTRMVRALIHEDRSSRGKRFKKAIWGLGILFLLAVGSVAYQQVALSNARTLAIDMFYDIKMLEVSLSQADIRLEESADLLEQTIKAAANEKLKIKQEEIKVEQEKILAERKRMRQERKKLKRMKAKYQQYVKEATSFRLRFPTDASYEEELITKVAREFNESELELPDGFVEKVKQYIRYWQHSPRLEEAIARLEKNNYASAIISALEKEGLPLYFLYLPLQESNYDTQAIGPVTPHGVAKGAWQLLATTGQEYGLLSGPLAAVREYDELDARFDFNKATRAGTKYLKHIYSTEAQVSGLLVMASYNYGHNRVRDMIEKMPDNPRDRNFWKFIKQYQIPKETYDYVFYIFSAAVIGEDPKHFGFKFNPPLSMFSMKESKSE</sequence>
<dbReference type="PROSITE" id="PS50006">
    <property type="entry name" value="FHA_DOMAIN"/>
    <property type="match status" value="1"/>
</dbReference>
<organism evidence="4 5">
    <name type="scientific">Candidatus Methylobacter favarea</name>
    <dbReference type="NCBI Taxonomy" id="2707345"/>
    <lineage>
        <taxon>Bacteria</taxon>
        <taxon>Pseudomonadati</taxon>
        <taxon>Pseudomonadota</taxon>
        <taxon>Gammaproteobacteria</taxon>
        <taxon>Methylococcales</taxon>
        <taxon>Methylococcaceae</taxon>
        <taxon>Methylobacter</taxon>
    </lineage>
</organism>
<dbReference type="EMBL" id="CADCXN010000024">
    <property type="protein sequence ID" value="CAA9889660.1"/>
    <property type="molecule type" value="Genomic_DNA"/>
</dbReference>
<dbReference type="RefSeq" id="WP_174624648.1">
    <property type="nucleotide sequence ID" value="NZ_CADCXN010000024.1"/>
</dbReference>
<accession>A0A8S0WMD0</accession>
<evidence type="ECO:0000256" key="1">
    <source>
        <dbReference type="SAM" id="Coils"/>
    </source>
</evidence>
<evidence type="ECO:0000256" key="2">
    <source>
        <dbReference type="SAM" id="Phobius"/>
    </source>
</evidence>
<dbReference type="SUPFAM" id="SSF53955">
    <property type="entry name" value="Lysozyme-like"/>
    <property type="match status" value="1"/>
</dbReference>
<dbReference type="Proteomes" id="UP000494216">
    <property type="component" value="Unassembled WGS sequence"/>
</dbReference>
<evidence type="ECO:0000259" key="3">
    <source>
        <dbReference type="PROSITE" id="PS50006"/>
    </source>
</evidence>
<dbReference type="CDD" id="cd00060">
    <property type="entry name" value="FHA"/>
    <property type="match status" value="1"/>
</dbReference>